<gene>
    <name evidence="7" type="ORF">ATNIH1004_001536</name>
</gene>
<protein>
    <recommendedName>
        <fullName evidence="6">FAD-binding domain-containing protein</fullName>
    </recommendedName>
</protein>
<dbReference type="InterPro" id="IPR002938">
    <property type="entry name" value="FAD-bd"/>
</dbReference>
<dbReference type="Gene3D" id="3.50.50.60">
    <property type="entry name" value="FAD/NAD(P)-binding domain"/>
    <property type="match status" value="1"/>
</dbReference>
<reference evidence="7 8" key="1">
    <citation type="submission" date="2019-08" db="EMBL/GenBank/DDBJ databases">
        <title>The genome sequence of a newly discovered highly antifungal drug resistant Aspergillus species, Aspergillus tanneri NIH 1004.</title>
        <authorList>
            <person name="Mounaud S."/>
            <person name="Singh I."/>
            <person name="Joardar V."/>
            <person name="Pakala S."/>
            <person name="Pakala S."/>
            <person name="Venepally P."/>
            <person name="Chung J.K."/>
            <person name="Losada L."/>
            <person name="Nierman W.C."/>
        </authorList>
    </citation>
    <scope>NUCLEOTIDE SEQUENCE [LARGE SCALE GENOMIC DNA]</scope>
    <source>
        <strain evidence="7 8">NIH1004</strain>
    </source>
</reference>
<dbReference type="AlphaFoldDB" id="A0A5M9MZQ9"/>
<keyword evidence="4" id="KW-0560">Oxidoreductase</keyword>
<dbReference type="RefSeq" id="XP_033431992.1">
    <property type="nucleotide sequence ID" value="XM_033566235.1"/>
</dbReference>
<evidence type="ECO:0000256" key="3">
    <source>
        <dbReference type="ARBA" id="ARBA00022827"/>
    </source>
</evidence>
<feature type="domain" description="FAD-binding" evidence="6">
    <location>
        <begin position="245"/>
        <end position="301"/>
    </location>
</feature>
<dbReference type="Proteomes" id="UP000324241">
    <property type="component" value="Unassembled WGS sequence"/>
</dbReference>
<dbReference type="SUPFAM" id="SSF51905">
    <property type="entry name" value="FAD/NAD(P)-binding domain"/>
    <property type="match status" value="1"/>
</dbReference>
<evidence type="ECO:0000259" key="6">
    <source>
        <dbReference type="Pfam" id="PF01494"/>
    </source>
</evidence>
<dbReference type="PANTHER" id="PTHR47356">
    <property type="entry name" value="FAD-DEPENDENT MONOOXYGENASE ASQG-RELATED"/>
    <property type="match status" value="1"/>
</dbReference>
<accession>A0A5M9MZQ9</accession>
<evidence type="ECO:0000256" key="2">
    <source>
        <dbReference type="ARBA" id="ARBA00022630"/>
    </source>
</evidence>
<keyword evidence="5" id="KW-0812">Transmembrane</keyword>
<dbReference type="OrthoDB" id="10029326at2759"/>
<dbReference type="InterPro" id="IPR050562">
    <property type="entry name" value="FAD_mOase_fung"/>
</dbReference>
<comment type="caution">
    <text evidence="7">The sequence shown here is derived from an EMBL/GenBank/DDBJ whole genome shotgun (WGS) entry which is preliminary data.</text>
</comment>
<feature type="transmembrane region" description="Helical" evidence="5">
    <location>
        <begin position="403"/>
        <end position="424"/>
    </location>
</feature>
<keyword evidence="5" id="KW-1133">Transmembrane helix</keyword>
<proteinExistence type="inferred from homology"/>
<dbReference type="EMBL" id="QUQM01000002">
    <property type="protein sequence ID" value="KAA8652631.1"/>
    <property type="molecule type" value="Genomic_DNA"/>
</dbReference>
<dbReference type="PRINTS" id="PR00420">
    <property type="entry name" value="RNGMNOXGNASE"/>
</dbReference>
<evidence type="ECO:0000313" key="8">
    <source>
        <dbReference type="Proteomes" id="UP000324241"/>
    </source>
</evidence>
<keyword evidence="5" id="KW-0472">Membrane</keyword>
<dbReference type="InterPro" id="IPR036188">
    <property type="entry name" value="FAD/NAD-bd_sf"/>
</dbReference>
<dbReference type="PANTHER" id="PTHR47356:SF2">
    <property type="entry name" value="FAD-BINDING DOMAIN-CONTAINING PROTEIN-RELATED"/>
    <property type="match status" value="1"/>
</dbReference>
<evidence type="ECO:0000313" key="7">
    <source>
        <dbReference type="EMBL" id="KAA8652631.1"/>
    </source>
</evidence>
<comment type="similarity">
    <text evidence="1">Belongs to the paxM FAD-dependent monooxygenase family.</text>
</comment>
<feature type="domain" description="FAD-binding" evidence="6">
    <location>
        <begin position="6"/>
        <end position="160"/>
    </location>
</feature>
<keyword evidence="2" id="KW-0285">Flavoprotein</keyword>
<evidence type="ECO:0000256" key="5">
    <source>
        <dbReference type="SAM" id="Phobius"/>
    </source>
</evidence>
<dbReference type="GO" id="GO:0071949">
    <property type="term" value="F:FAD binding"/>
    <property type="evidence" value="ECO:0007669"/>
    <property type="project" value="InterPro"/>
</dbReference>
<evidence type="ECO:0000256" key="1">
    <source>
        <dbReference type="ARBA" id="ARBA00007992"/>
    </source>
</evidence>
<dbReference type="GO" id="GO:0004497">
    <property type="term" value="F:monooxygenase activity"/>
    <property type="evidence" value="ECO:0007669"/>
    <property type="project" value="InterPro"/>
</dbReference>
<evidence type="ECO:0000256" key="4">
    <source>
        <dbReference type="ARBA" id="ARBA00023002"/>
    </source>
</evidence>
<dbReference type="VEuPathDB" id="FungiDB:EYZ11_010342"/>
<sequence length="427" mass="47756">MDNPKFKVIIVGGSIAGLTLAHGLARQGIDFIVLEKRPEVAPQEGASIGIMPNGGRILDQLGIFGAIEEQIEPLDIAHLYWPDGFFFGTKAPRIVNERQKLLTILFGSLTEKSKVYFNKSVVSIEEHSDGHVGVRTADGCYYSGDLVVGADGVHSRVRAEMWRLADLQQPGLITEMEKKSLYDRGSFPGKDGRVYWFIMEKLDRKYSYSEAPRYSSEDAANRCGQLKERKIWKDVKFGELWDKREVVSKTALEENVFQTWNFGPVVCIGDSMHKMAPNTGQGANCAIEDAACLLNLLKECYLEGCLRKPSRCELDTRLQQFTKMRVERITQVYKAARLLVRIHARDGLHMKLLGRYVIPYAGDVSADKASETVVGAPVLSFISPPKRCGPGWTSFQTRGLITMPIRGTAMILSLLVVGMTLYTLRVW</sequence>
<dbReference type="GeneID" id="54324238"/>
<organism evidence="7 8">
    <name type="scientific">Aspergillus tanneri</name>
    <dbReference type="NCBI Taxonomy" id="1220188"/>
    <lineage>
        <taxon>Eukaryota</taxon>
        <taxon>Fungi</taxon>
        <taxon>Dikarya</taxon>
        <taxon>Ascomycota</taxon>
        <taxon>Pezizomycotina</taxon>
        <taxon>Eurotiomycetes</taxon>
        <taxon>Eurotiomycetidae</taxon>
        <taxon>Eurotiales</taxon>
        <taxon>Aspergillaceae</taxon>
        <taxon>Aspergillus</taxon>
        <taxon>Aspergillus subgen. Circumdati</taxon>
    </lineage>
</organism>
<dbReference type="VEuPathDB" id="FungiDB:EYZ11_010341"/>
<keyword evidence="3" id="KW-0274">FAD</keyword>
<dbReference type="Pfam" id="PF01494">
    <property type="entry name" value="FAD_binding_3"/>
    <property type="match status" value="2"/>
</dbReference>
<name>A0A5M9MZQ9_9EURO</name>